<keyword evidence="2" id="KW-1185">Reference proteome</keyword>
<comment type="caution">
    <text evidence="1">The sequence shown here is derived from an EMBL/GenBank/DDBJ whole genome shotgun (WGS) entry which is preliminary data.</text>
</comment>
<name>A0ABQ4SP45_9HYPH</name>
<dbReference type="EMBL" id="BPQQ01000084">
    <property type="protein sequence ID" value="GJE03605.1"/>
    <property type="molecule type" value="Genomic_DNA"/>
</dbReference>
<accession>A0ABQ4SP45</accession>
<evidence type="ECO:0000313" key="1">
    <source>
        <dbReference type="EMBL" id="GJE03605.1"/>
    </source>
</evidence>
<dbReference type="Proteomes" id="UP001055153">
    <property type="component" value="Unassembled WGS sequence"/>
</dbReference>
<evidence type="ECO:0000313" key="2">
    <source>
        <dbReference type="Proteomes" id="UP001055153"/>
    </source>
</evidence>
<sequence length="107" mass="12180">MCDVCAVFGIGDHWTDAAKLSRNLFPARDIQRHRRHRRERIALMNRLVEPAGLVCEDWDGDAFLLTDRAGRTRVAASLAEFWREAEALSGQAFDPLGVRFDGRAPQW</sequence>
<reference evidence="1" key="1">
    <citation type="journal article" date="2021" name="Front. Microbiol.">
        <title>Comprehensive Comparative Genomics and Phenotyping of Methylobacterium Species.</title>
        <authorList>
            <person name="Alessa O."/>
            <person name="Ogura Y."/>
            <person name="Fujitani Y."/>
            <person name="Takami H."/>
            <person name="Hayashi T."/>
            <person name="Sahin N."/>
            <person name="Tani A."/>
        </authorList>
    </citation>
    <scope>NUCLEOTIDE SEQUENCE</scope>
    <source>
        <strain evidence="1">DSM 17168</strain>
    </source>
</reference>
<proteinExistence type="predicted"/>
<reference evidence="1" key="2">
    <citation type="submission" date="2021-08" db="EMBL/GenBank/DDBJ databases">
        <authorList>
            <person name="Tani A."/>
            <person name="Ola A."/>
            <person name="Ogura Y."/>
            <person name="Katsura K."/>
            <person name="Hayashi T."/>
        </authorList>
    </citation>
    <scope>NUCLEOTIDE SEQUENCE</scope>
    <source>
        <strain evidence="1">DSM 17168</strain>
    </source>
</reference>
<protein>
    <submittedName>
        <fullName evidence="1">Uncharacterized protein</fullName>
    </submittedName>
</protein>
<gene>
    <name evidence="1" type="ORF">GMJLKIPL_5562</name>
</gene>
<organism evidence="1 2">
    <name type="scientific">Methylobacterium isbiliense</name>
    <dbReference type="NCBI Taxonomy" id="315478"/>
    <lineage>
        <taxon>Bacteria</taxon>
        <taxon>Pseudomonadati</taxon>
        <taxon>Pseudomonadota</taxon>
        <taxon>Alphaproteobacteria</taxon>
        <taxon>Hyphomicrobiales</taxon>
        <taxon>Methylobacteriaceae</taxon>
        <taxon>Methylobacterium</taxon>
    </lineage>
</organism>